<comment type="subcellular location">
    <subcellularLocation>
        <location evidence="1">Cell membrane</location>
        <topology evidence="1">Single-pass type I membrane protein</topology>
    </subcellularLocation>
</comment>
<dbReference type="Ensembl" id="ENSCMIT00000028020.1">
    <property type="protein sequence ID" value="ENSCMIP00000027581.1"/>
    <property type="gene ID" value="ENSCMIG00000012014.1"/>
</dbReference>
<feature type="disulfide bond" evidence="17">
    <location>
        <begin position="156"/>
        <end position="165"/>
    </location>
</feature>
<dbReference type="Gene3D" id="3.10.100.10">
    <property type="entry name" value="Mannose-Binding Protein A, subunit A"/>
    <property type="match status" value="1"/>
</dbReference>
<comment type="similarity">
    <text evidence="2">Belongs to the selectin/LECAM family.</text>
</comment>
<organism evidence="24 25">
    <name type="scientific">Callorhinchus milii</name>
    <name type="common">Ghost shark</name>
    <dbReference type="NCBI Taxonomy" id="7868"/>
    <lineage>
        <taxon>Eukaryota</taxon>
        <taxon>Metazoa</taxon>
        <taxon>Chordata</taxon>
        <taxon>Craniata</taxon>
        <taxon>Vertebrata</taxon>
        <taxon>Chondrichthyes</taxon>
        <taxon>Holocephali</taxon>
        <taxon>Chimaeriformes</taxon>
        <taxon>Callorhinchidae</taxon>
        <taxon>Callorhinchus</taxon>
    </lineage>
</organism>
<keyword evidence="11" id="KW-0106">Calcium</keyword>
<dbReference type="PROSITE" id="PS50041">
    <property type="entry name" value="C_TYPE_LECTIN_2"/>
    <property type="match status" value="1"/>
</dbReference>
<keyword evidence="10" id="KW-0677">Repeat</keyword>
<evidence type="ECO:0000256" key="5">
    <source>
        <dbReference type="ARBA" id="ARBA00022659"/>
    </source>
</evidence>
<dbReference type="Gene3D" id="2.10.70.10">
    <property type="entry name" value="Complement Module, domain 1"/>
    <property type="match status" value="2"/>
</dbReference>
<evidence type="ECO:0000256" key="14">
    <source>
        <dbReference type="ARBA" id="ARBA00023136"/>
    </source>
</evidence>
<dbReference type="CDD" id="cd00037">
    <property type="entry name" value="CLECT"/>
    <property type="match status" value="1"/>
</dbReference>
<keyword evidence="15 17" id="KW-1015">Disulfide bond</keyword>
<dbReference type="InterPro" id="IPR002396">
    <property type="entry name" value="Selectin_superfamily"/>
</dbReference>
<evidence type="ECO:0000256" key="9">
    <source>
        <dbReference type="ARBA" id="ARBA00022734"/>
    </source>
</evidence>
<feature type="disulfide bond" evidence="18">
    <location>
        <begin position="201"/>
        <end position="228"/>
    </location>
</feature>
<comment type="caution">
    <text evidence="17">Lacks conserved residue(s) required for the propagation of feature annotation.</text>
</comment>
<protein>
    <submittedName>
        <fullName evidence="24">L-selectin-like</fullName>
    </submittedName>
</protein>
<keyword evidence="25" id="KW-1185">Reference proteome</keyword>
<feature type="disulfide bond" evidence="18">
    <location>
        <begin position="263"/>
        <end position="290"/>
    </location>
</feature>
<evidence type="ECO:0000256" key="17">
    <source>
        <dbReference type="PROSITE-ProRule" id="PRU00076"/>
    </source>
</evidence>
<dbReference type="GO" id="GO:0046872">
    <property type="term" value="F:metal ion binding"/>
    <property type="evidence" value="ECO:0007669"/>
    <property type="project" value="UniProtKB-KW"/>
</dbReference>
<dbReference type="Gene3D" id="2.10.25.10">
    <property type="entry name" value="Laminin"/>
    <property type="match status" value="1"/>
</dbReference>
<dbReference type="PRINTS" id="PR00343">
    <property type="entry name" value="SELECTIN"/>
</dbReference>
<dbReference type="InterPro" id="IPR016187">
    <property type="entry name" value="CTDL_fold"/>
</dbReference>
<dbReference type="Pfam" id="PF00059">
    <property type="entry name" value="Lectin_C"/>
    <property type="match status" value="1"/>
</dbReference>
<evidence type="ECO:0000256" key="7">
    <source>
        <dbReference type="ARBA" id="ARBA00022723"/>
    </source>
</evidence>
<evidence type="ECO:0000256" key="12">
    <source>
        <dbReference type="ARBA" id="ARBA00022889"/>
    </source>
</evidence>
<dbReference type="InParanoid" id="A0A4W3IJD2"/>
<feature type="transmembrane region" description="Helical" evidence="19">
    <location>
        <begin position="293"/>
        <end position="318"/>
    </location>
</feature>
<keyword evidence="13 19" id="KW-1133">Transmembrane helix</keyword>
<evidence type="ECO:0000259" key="23">
    <source>
        <dbReference type="PROSITE" id="PS50923"/>
    </source>
</evidence>
<dbReference type="InterPro" id="IPR035976">
    <property type="entry name" value="Sushi/SCR/CCP_sf"/>
</dbReference>
<evidence type="ECO:0000313" key="24">
    <source>
        <dbReference type="Ensembl" id="ENSCMIP00000027581.1"/>
    </source>
</evidence>
<dbReference type="SUPFAM" id="SSF56436">
    <property type="entry name" value="C-type lectin-like"/>
    <property type="match status" value="1"/>
</dbReference>
<evidence type="ECO:0000256" key="13">
    <source>
        <dbReference type="ARBA" id="ARBA00022989"/>
    </source>
</evidence>
<proteinExistence type="inferred from homology"/>
<dbReference type="InterPro" id="IPR050350">
    <property type="entry name" value="Compl-Cell_Adhes-Reg"/>
</dbReference>
<reference evidence="25" key="2">
    <citation type="journal article" date="2007" name="PLoS Biol.">
        <title>Survey sequencing and comparative analysis of the elephant shark (Callorhinchus milii) genome.</title>
        <authorList>
            <person name="Venkatesh B."/>
            <person name="Kirkness E.F."/>
            <person name="Loh Y.H."/>
            <person name="Halpern A.L."/>
            <person name="Lee A.P."/>
            <person name="Johnson J."/>
            <person name="Dandona N."/>
            <person name="Viswanathan L.D."/>
            <person name="Tay A."/>
            <person name="Venter J.C."/>
            <person name="Strausberg R.L."/>
            <person name="Brenner S."/>
        </authorList>
    </citation>
    <scope>NUCLEOTIDE SEQUENCE [LARGE SCALE GENOMIC DNA]</scope>
</reference>
<dbReference type="OMA" id="NCNEMAN"/>
<dbReference type="SMART" id="SM00032">
    <property type="entry name" value="CCP"/>
    <property type="match status" value="2"/>
</dbReference>
<name>A0A4W3IJD2_CALMI</name>
<feature type="chain" id="PRO_5021364979" evidence="20">
    <location>
        <begin position="21"/>
        <end position="345"/>
    </location>
</feature>
<dbReference type="FunFam" id="2.10.70.10:FF:000001">
    <property type="entry name" value="Selectin P"/>
    <property type="match status" value="1"/>
</dbReference>
<keyword evidence="14 19" id="KW-0472">Membrane</keyword>
<evidence type="ECO:0000256" key="3">
    <source>
        <dbReference type="ARBA" id="ARBA00022475"/>
    </source>
</evidence>
<dbReference type="InterPro" id="IPR001304">
    <property type="entry name" value="C-type_lectin-like"/>
</dbReference>
<keyword evidence="9" id="KW-0430">Lectin</keyword>
<keyword evidence="16" id="KW-0325">Glycoprotein</keyword>
<keyword evidence="3" id="KW-1003">Cell membrane</keyword>
<feature type="domain" description="EGF-like" evidence="21">
    <location>
        <begin position="130"/>
        <end position="166"/>
    </location>
</feature>
<dbReference type="Proteomes" id="UP000314986">
    <property type="component" value="Unassembled WGS sequence"/>
</dbReference>
<feature type="signal peptide" evidence="20">
    <location>
        <begin position="1"/>
        <end position="20"/>
    </location>
</feature>
<evidence type="ECO:0000259" key="22">
    <source>
        <dbReference type="PROSITE" id="PS50041"/>
    </source>
</evidence>
<dbReference type="InterPro" id="IPR000436">
    <property type="entry name" value="Sushi_SCR_CCP_dom"/>
</dbReference>
<dbReference type="SMART" id="SM00034">
    <property type="entry name" value="CLECT"/>
    <property type="match status" value="1"/>
</dbReference>
<dbReference type="PROSITE" id="PS00615">
    <property type="entry name" value="C_TYPE_LECTIN_1"/>
    <property type="match status" value="1"/>
</dbReference>
<dbReference type="PANTHER" id="PTHR19325">
    <property type="entry name" value="COMPLEMENT COMPONENT-RELATED SUSHI DOMAIN-CONTAINING"/>
    <property type="match status" value="1"/>
</dbReference>
<keyword evidence="12" id="KW-0130">Cell adhesion</keyword>
<keyword evidence="6 19" id="KW-0812">Transmembrane</keyword>
<dbReference type="InterPro" id="IPR018378">
    <property type="entry name" value="C-type_lectin_CS"/>
</dbReference>
<dbReference type="AlphaFoldDB" id="A0A4W3IJD2"/>
<evidence type="ECO:0000256" key="1">
    <source>
        <dbReference type="ARBA" id="ARBA00004251"/>
    </source>
</evidence>
<evidence type="ECO:0000256" key="16">
    <source>
        <dbReference type="ARBA" id="ARBA00023180"/>
    </source>
</evidence>
<evidence type="ECO:0000256" key="11">
    <source>
        <dbReference type="ARBA" id="ARBA00022837"/>
    </source>
</evidence>
<dbReference type="InterPro" id="IPR016186">
    <property type="entry name" value="C-type_lectin-like/link_sf"/>
</dbReference>
<evidence type="ECO:0000313" key="25">
    <source>
        <dbReference type="Proteomes" id="UP000314986"/>
    </source>
</evidence>
<dbReference type="GO" id="GO:0005886">
    <property type="term" value="C:plasma membrane"/>
    <property type="evidence" value="ECO:0007669"/>
    <property type="project" value="UniProtKB-SubCell"/>
</dbReference>
<evidence type="ECO:0000256" key="10">
    <source>
        <dbReference type="ARBA" id="ARBA00022737"/>
    </source>
</evidence>
<feature type="domain" description="Sushi" evidence="23">
    <location>
        <begin position="169"/>
        <end position="230"/>
    </location>
</feature>
<evidence type="ECO:0000256" key="8">
    <source>
        <dbReference type="ARBA" id="ARBA00022729"/>
    </source>
</evidence>
<dbReference type="GO" id="GO:0007155">
    <property type="term" value="P:cell adhesion"/>
    <property type="evidence" value="ECO:0007669"/>
    <property type="project" value="UniProtKB-KW"/>
</dbReference>
<keyword evidence="4 17" id="KW-0245">EGF-like domain</keyword>
<dbReference type="STRING" id="7868.ENSCMIP00000027581"/>
<evidence type="ECO:0000259" key="21">
    <source>
        <dbReference type="PROSITE" id="PS50026"/>
    </source>
</evidence>
<evidence type="ECO:0000256" key="4">
    <source>
        <dbReference type="ARBA" id="ARBA00022536"/>
    </source>
</evidence>
<dbReference type="InterPro" id="IPR000742">
    <property type="entry name" value="EGF"/>
</dbReference>
<evidence type="ECO:0000256" key="20">
    <source>
        <dbReference type="SAM" id="SignalP"/>
    </source>
</evidence>
<dbReference type="PROSITE" id="PS50923">
    <property type="entry name" value="SUSHI"/>
    <property type="match status" value="2"/>
</dbReference>
<evidence type="ECO:0000256" key="6">
    <source>
        <dbReference type="ARBA" id="ARBA00022692"/>
    </source>
</evidence>
<accession>A0A4W3IJD2</accession>
<evidence type="ECO:0000256" key="15">
    <source>
        <dbReference type="ARBA" id="ARBA00023157"/>
    </source>
</evidence>
<evidence type="ECO:0000256" key="2">
    <source>
        <dbReference type="ARBA" id="ARBA00007360"/>
    </source>
</evidence>
<reference evidence="25" key="3">
    <citation type="journal article" date="2014" name="Nature">
        <title>Elephant shark genome provides unique insights into gnathostome evolution.</title>
        <authorList>
            <consortium name="International Elephant Shark Genome Sequencing Consortium"/>
            <person name="Venkatesh B."/>
            <person name="Lee A.P."/>
            <person name="Ravi V."/>
            <person name="Maurya A.K."/>
            <person name="Lian M.M."/>
            <person name="Swann J.B."/>
            <person name="Ohta Y."/>
            <person name="Flajnik M.F."/>
            <person name="Sutoh Y."/>
            <person name="Kasahara M."/>
            <person name="Hoon S."/>
            <person name="Gangu V."/>
            <person name="Roy S.W."/>
            <person name="Irimia M."/>
            <person name="Korzh V."/>
            <person name="Kondrychyn I."/>
            <person name="Lim Z.W."/>
            <person name="Tay B.H."/>
            <person name="Tohari S."/>
            <person name="Kong K.W."/>
            <person name="Ho S."/>
            <person name="Lorente-Galdos B."/>
            <person name="Quilez J."/>
            <person name="Marques-Bonet T."/>
            <person name="Raney B.J."/>
            <person name="Ingham P.W."/>
            <person name="Tay A."/>
            <person name="Hillier L.W."/>
            <person name="Minx P."/>
            <person name="Boehm T."/>
            <person name="Wilson R.K."/>
            <person name="Brenner S."/>
            <person name="Warren W.C."/>
        </authorList>
    </citation>
    <scope>NUCLEOTIDE SEQUENCE [LARGE SCALE GENOMIC DNA]</scope>
</reference>
<keyword evidence="8 20" id="KW-0732">Signal</keyword>
<evidence type="ECO:0000256" key="18">
    <source>
        <dbReference type="PROSITE-ProRule" id="PRU00302"/>
    </source>
</evidence>
<dbReference type="SUPFAM" id="SSF57196">
    <property type="entry name" value="EGF/Laminin"/>
    <property type="match status" value="1"/>
</dbReference>
<feature type="domain" description="C-type lectin" evidence="22">
    <location>
        <begin position="18"/>
        <end position="130"/>
    </location>
</feature>
<keyword evidence="5 18" id="KW-0768">Sushi</keyword>
<dbReference type="Pfam" id="PF00084">
    <property type="entry name" value="Sushi"/>
    <property type="match status" value="2"/>
</dbReference>
<feature type="domain" description="Sushi" evidence="23">
    <location>
        <begin position="231"/>
        <end position="292"/>
    </location>
</feature>
<reference evidence="25" key="1">
    <citation type="journal article" date="2006" name="Science">
        <title>Ancient noncoding elements conserved in the human genome.</title>
        <authorList>
            <person name="Venkatesh B."/>
            <person name="Kirkness E.F."/>
            <person name="Loh Y.H."/>
            <person name="Halpern A.L."/>
            <person name="Lee A.P."/>
            <person name="Johnson J."/>
            <person name="Dandona N."/>
            <person name="Viswanathan L.D."/>
            <person name="Tay A."/>
            <person name="Venter J.C."/>
            <person name="Strausberg R.L."/>
            <person name="Brenner S."/>
        </authorList>
    </citation>
    <scope>NUCLEOTIDE SEQUENCE [LARGE SCALE GENOMIC DNA]</scope>
</reference>
<reference evidence="24" key="4">
    <citation type="submission" date="2025-08" db="UniProtKB">
        <authorList>
            <consortium name="Ensembl"/>
        </authorList>
    </citation>
    <scope>IDENTIFICATION</scope>
</reference>
<dbReference type="GO" id="GO:0030246">
    <property type="term" value="F:carbohydrate binding"/>
    <property type="evidence" value="ECO:0007669"/>
    <property type="project" value="UniProtKB-KW"/>
</dbReference>
<dbReference type="PROSITE" id="PS50026">
    <property type="entry name" value="EGF_3"/>
    <property type="match status" value="1"/>
</dbReference>
<dbReference type="CDD" id="cd00033">
    <property type="entry name" value="CCP"/>
    <property type="match status" value="2"/>
</dbReference>
<evidence type="ECO:0000256" key="19">
    <source>
        <dbReference type="SAM" id="Phobius"/>
    </source>
</evidence>
<dbReference type="GeneTree" id="ENSGT00940000164633"/>
<dbReference type="SUPFAM" id="SSF57535">
    <property type="entry name" value="Complement control module/SCR domain"/>
    <property type="match status" value="2"/>
</dbReference>
<reference evidence="24" key="5">
    <citation type="submission" date="2025-09" db="UniProtKB">
        <authorList>
            <consortium name="Ensembl"/>
        </authorList>
    </citation>
    <scope>IDENTIFICATION</scope>
</reference>
<keyword evidence="7" id="KW-0479">Metal-binding</keyword>
<sequence length="345" mass="38246">MIANVSRFLLLSGCLCVSESVVFKLFQVPKTFPQSSEDCKAHSDGLAEVYSEELHRYLVEVTGVNRVWFGVTKCGSNWCLTGSNQPVSYTKWGSGEPSNRILAYEYCAELHSDHKWNSVSCSSSKYYVCQEFQCKPTTCNSRGNCNEMANDFTCDCEHVFSGKNCEHVQSCPAITKPSHGSVKCEGLYGEQHFQSECTFTCDVGFIPNGTTRTRCQDTGDWSSPGTTCRAVPCQALDSPQYGELNCSGLYGDTHYNASCYFSCDGGYVLHGDLETVCQDSGNWTSHDVQCVQLLLIVLSVIVGVIAMFLLLLTVITCFRKRKKGEGNTWSFTINLVVHHKPDRSP</sequence>
<dbReference type="PANTHER" id="PTHR19325:SF560">
    <property type="entry name" value="SUSHI, VON WILLEBRAND FACTOR TYPE A, EGF AND PENTRAXIN DOMAIN-CONTAINING PROTEIN 1"/>
    <property type="match status" value="1"/>
</dbReference>